<proteinExistence type="predicted"/>
<dbReference type="EMBL" id="JAYFUH010000085">
    <property type="protein sequence ID" value="MEA5667348.1"/>
    <property type="molecule type" value="Genomic_DNA"/>
</dbReference>
<keyword evidence="2" id="KW-1185">Reference proteome</keyword>
<accession>A0ABU5V1X2</accession>
<dbReference type="Proteomes" id="UP001301653">
    <property type="component" value="Unassembled WGS sequence"/>
</dbReference>
<evidence type="ECO:0000313" key="2">
    <source>
        <dbReference type="Proteomes" id="UP001301653"/>
    </source>
</evidence>
<gene>
    <name evidence="1" type="ORF">VA603_07390</name>
</gene>
<evidence type="ECO:0000313" key="1">
    <source>
        <dbReference type="EMBL" id="MEA5667348.1"/>
    </source>
</evidence>
<evidence type="ECO:0008006" key="3">
    <source>
        <dbReference type="Google" id="ProtNLM"/>
    </source>
</evidence>
<organism evidence="1 2">
    <name type="scientific">Stenotrophomonas capsici</name>
    <dbReference type="NCBI Taxonomy" id="3110230"/>
    <lineage>
        <taxon>Bacteria</taxon>
        <taxon>Pseudomonadati</taxon>
        <taxon>Pseudomonadota</taxon>
        <taxon>Gammaproteobacteria</taxon>
        <taxon>Lysobacterales</taxon>
        <taxon>Lysobacteraceae</taxon>
        <taxon>Stenotrophomonas</taxon>
    </lineage>
</organism>
<protein>
    <recommendedName>
        <fullName evidence="3">Abi-like protein</fullName>
    </recommendedName>
</protein>
<reference evidence="1 2" key="1">
    <citation type="submission" date="2023-12" db="EMBL/GenBank/DDBJ databases">
        <title>Stenotrophomonas guangdongensis sp. nov., isolated from wilted pepper plants (Capsicum annuum).</title>
        <authorList>
            <person name="Qiu M."/>
            <person name="Li Y."/>
            <person name="Liu Q."/>
            <person name="Zhang X."/>
            <person name="Huang Y."/>
            <person name="Guo R."/>
            <person name="Hu M."/>
            <person name="Zhou J."/>
            <person name="Zhou X."/>
        </authorList>
    </citation>
    <scope>NUCLEOTIDE SEQUENCE [LARGE SCALE GENOMIC DNA]</scope>
    <source>
        <strain evidence="1 2">MH1</strain>
    </source>
</reference>
<sequence length="198" mass="22161">MSTYERSAGANGDALSLYSWNTSVSGALLGPLHVCEVVVRNAVADALARVYGDRWPWSPSFEQSLPNPTVGYSPRRDLFSARRSATTTGKVIPELKFVFWQKMFTSRHDLRLWGPHMLDVFPNLNHTQDIAVSRSMIYSNLEQVRGLRNRIAHHEPIFARNLSDDYRKVAELIGYRCPLTAAWIDAGQQASAMIAAGP</sequence>
<name>A0ABU5V1X2_9GAMM</name>
<comment type="caution">
    <text evidence="1">The sequence shown here is derived from an EMBL/GenBank/DDBJ whole genome shotgun (WGS) entry which is preliminary data.</text>
</comment>